<evidence type="ECO:0000313" key="1">
    <source>
        <dbReference type="EMBL" id="RAL05513.1"/>
    </source>
</evidence>
<dbReference type="EMBL" id="KZ824421">
    <property type="protein sequence ID" value="RAL05513.1"/>
    <property type="molecule type" value="Genomic_DNA"/>
</dbReference>
<keyword evidence="2" id="KW-1185">Reference proteome</keyword>
<dbReference type="GeneID" id="37226034"/>
<dbReference type="OrthoDB" id="5401170at2759"/>
<dbReference type="RefSeq" id="XP_025579840.1">
    <property type="nucleotide sequence ID" value="XM_025721169.1"/>
</dbReference>
<dbReference type="AlphaFoldDB" id="A0A395HDG8"/>
<dbReference type="STRING" id="1448316.A0A395HDG8"/>
<protein>
    <submittedName>
        <fullName evidence="1">Uncharacterized protein</fullName>
    </submittedName>
</protein>
<evidence type="ECO:0000313" key="2">
    <source>
        <dbReference type="Proteomes" id="UP000249402"/>
    </source>
</evidence>
<name>A0A395HDG8_9EURO</name>
<reference evidence="1 2" key="1">
    <citation type="submission" date="2018-02" db="EMBL/GenBank/DDBJ databases">
        <title>The genomes of Aspergillus section Nigri reveals drivers in fungal speciation.</title>
        <authorList>
            <consortium name="DOE Joint Genome Institute"/>
            <person name="Vesth T.C."/>
            <person name="Nybo J."/>
            <person name="Theobald S."/>
            <person name="Brandl J."/>
            <person name="Frisvad J.C."/>
            <person name="Nielsen K.F."/>
            <person name="Lyhne E.K."/>
            <person name="Kogle M.E."/>
            <person name="Kuo A."/>
            <person name="Riley R."/>
            <person name="Clum A."/>
            <person name="Nolan M."/>
            <person name="Lipzen A."/>
            <person name="Salamov A."/>
            <person name="Henrissat B."/>
            <person name="Wiebenga A."/>
            <person name="De vries R.P."/>
            <person name="Grigoriev I.V."/>
            <person name="Mortensen U.H."/>
            <person name="Andersen M.R."/>
            <person name="Baker S.E."/>
        </authorList>
    </citation>
    <scope>NUCLEOTIDE SEQUENCE [LARGE SCALE GENOMIC DNA]</scope>
    <source>
        <strain evidence="1 2">CBS 121593</strain>
    </source>
</reference>
<accession>A0A395HDG8</accession>
<proteinExistence type="predicted"/>
<organism evidence="1 2">
    <name type="scientific">Aspergillus ibericus CBS 121593</name>
    <dbReference type="NCBI Taxonomy" id="1448316"/>
    <lineage>
        <taxon>Eukaryota</taxon>
        <taxon>Fungi</taxon>
        <taxon>Dikarya</taxon>
        <taxon>Ascomycota</taxon>
        <taxon>Pezizomycotina</taxon>
        <taxon>Eurotiomycetes</taxon>
        <taxon>Eurotiomycetidae</taxon>
        <taxon>Eurotiales</taxon>
        <taxon>Aspergillaceae</taxon>
        <taxon>Aspergillus</taxon>
        <taxon>Aspergillus subgen. Circumdati</taxon>
    </lineage>
</organism>
<dbReference type="Proteomes" id="UP000249402">
    <property type="component" value="Unassembled WGS sequence"/>
</dbReference>
<gene>
    <name evidence="1" type="ORF">BO80DRAFT_441094</name>
</gene>
<dbReference type="VEuPathDB" id="FungiDB:BO80DRAFT_441094"/>
<sequence>MAPTTWFAQSQARPGTVVQLRSHAWVIREQINEYNCQLSFDDIPPGVSWPSYACARFLVDKQGARPAVRALMRIYIQVPLEGTEAEPPLIRAQQARSEFRPREQGALEQYHDSGITPRLLDKKLDRQEPWGVVPGGFLLRLVWEIVPGERLGLGYGESMFWGLPDEERVLIREKFRVGLMYVTPSRLLW</sequence>